<name>A0A2T2N2L8_CORCC</name>
<organism evidence="7 8">
    <name type="scientific">Corynespora cassiicola Philippines</name>
    <dbReference type="NCBI Taxonomy" id="1448308"/>
    <lineage>
        <taxon>Eukaryota</taxon>
        <taxon>Fungi</taxon>
        <taxon>Dikarya</taxon>
        <taxon>Ascomycota</taxon>
        <taxon>Pezizomycotina</taxon>
        <taxon>Dothideomycetes</taxon>
        <taxon>Pleosporomycetidae</taxon>
        <taxon>Pleosporales</taxon>
        <taxon>Corynesporascaceae</taxon>
        <taxon>Corynespora</taxon>
    </lineage>
</organism>
<feature type="transmembrane region" description="Helical" evidence="6">
    <location>
        <begin position="382"/>
        <end position="399"/>
    </location>
</feature>
<keyword evidence="3 6" id="KW-1133">Transmembrane helix</keyword>
<protein>
    <submittedName>
        <fullName evidence="7">MFS general substrate transporter</fullName>
    </submittedName>
</protein>
<keyword evidence="8" id="KW-1185">Reference proteome</keyword>
<dbReference type="Proteomes" id="UP000240883">
    <property type="component" value="Unassembled WGS sequence"/>
</dbReference>
<evidence type="ECO:0000313" key="8">
    <source>
        <dbReference type="Proteomes" id="UP000240883"/>
    </source>
</evidence>
<dbReference type="PANTHER" id="PTHR23507">
    <property type="entry name" value="ZGC:174356"/>
    <property type="match status" value="1"/>
</dbReference>
<evidence type="ECO:0000256" key="3">
    <source>
        <dbReference type="ARBA" id="ARBA00022989"/>
    </source>
</evidence>
<dbReference type="GO" id="GO:0016020">
    <property type="term" value="C:membrane"/>
    <property type="evidence" value="ECO:0007669"/>
    <property type="project" value="UniProtKB-SubCell"/>
</dbReference>
<evidence type="ECO:0000313" key="7">
    <source>
        <dbReference type="EMBL" id="PSN59644.1"/>
    </source>
</evidence>
<dbReference type="Gene3D" id="1.20.1250.20">
    <property type="entry name" value="MFS general substrate transporter like domains"/>
    <property type="match status" value="2"/>
</dbReference>
<evidence type="ECO:0000256" key="2">
    <source>
        <dbReference type="ARBA" id="ARBA00022692"/>
    </source>
</evidence>
<keyword evidence="4 6" id="KW-0472">Membrane</keyword>
<feature type="region of interest" description="Disordered" evidence="5">
    <location>
        <begin position="240"/>
        <end position="275"/>
    </location>
</feature>
<feature type="transmembrane region" description="Helical" evidence="6">
    <location>
        <begin position="471"/>
        <end position="491"/>
    </location>
</feature>
<dbReference type="STRING" id="1448308.A0A2T2N2L8"/>
<dbReference type="EMBL" id="KZ678154">
    <property type="protein sequence ID" value="PSN59644.1"/>
    <property type="molecule type" value="Genomic_DNA"/>
</dbReference>
<dbReference type="GO" id="GO:0022857">
    <property type="term" value="F:transmembrane transporter activity"/>
    <property type="evidence" value="ECO:0007669"/>
    <property type="project" value="InterPro"/>
</dbReference>
<dbReference type="AlphaFoldDB" id="A0A2T2N2L8"/>
<accession>A0A2T2N2L8</accession>
<dbReference type="PANTHER" id="PTHR23507:SF1">
    <property type="entry name" value="FI18259P1-RELATED"/>
    <property type="match status" value="1"/>
</dbReference>
<keyword evidence="2 6" id="KW-0812">Transmembrane</keyword>
<comment type="subcellular location">
    <subcellularLocation>
        <location evidence="1">Membrane</location>
        <topology evidence="1">Multi-pass membrane protein</topology>
    </subcellularLocation>
</comment>
<evidence type="ECO:0000256" key="4">
    <source>
        <dbReference type="ARBA" id="ARBA00023136"/>
    </source>
</evidence>
<feature type="transmembrane region" description="Helical" evidence="6">
    <location>
        <begin position="434"/>
        <end position="459"/>
    </location>
</feature>
<evidence type="ECO:0000256" key="1">
    <source>
        <dbReference type="ARBA" id="ARBA00004141"/>
    </source>
</evidence>
<proteinExistence type="predicted"/>
<evidence type="ECO:0000256" key="5">
    <source>
        <dbReference type="SAM" id="MobiDB-lite"/>
    </source>
</evidence>
<feature type="transmembrane region" description="Helical" evidence="6">
    <location>
        <begin position="156"/>
        <end position="177"/>
    </location>
</feature>
<reference evidence="7 8" key="1">
    <citation type="journal article" date="2018" name="Front. Microbiol.">
        <title>Genome-Wide Analysis of Corynespora cassiicola Leaf Fall Disease Putative Effectors.</title>
        <authorList>
            <person name="Lopez D."/>
            <person name="Ribeiro S."/>
            <person name="Label P."/>
            <person name="Fumanal B."/>
            <person name="Venisse J.S."/>
            <person name="Kohler A."/>
            <person name="de Oliveira R.R."/>
            <person name="Labutti K."/>
            <person name="Lipzen A."/>
            <person name="Lail K."/>
            <person name="Bauer D."/>
            <person name="Ohm R.A."/>
            <person name="Barry K.W."/>
            <person name="Spatafora J."/>
            <person name="Grigoriev I.V."/>
            <person name="Martin F.M."/>
            <person name="Pujade-Renaud V."/>
        </authorList>
    </citation>
    <scope>NUCLEOTIDE SEQUENCE [LARGE SCALE GENOMIC DNA]</scope>
    <source>
        <strain evidence="7 8">Philippines</strain>
    </source>
</reference>
<gene>
    <name evidence="7" type="ORF">BS50DRAFT_579866</name>
</gene>
<feature type="transmembrane region" description="Helical" evidence="6">
    <location>
        <begin position="341"/>
        <end position="362"/>
    </location>
</feature>
<dbReference type="SUPFAM" id="SSF103473">
    <property type="entry name" value="MFS general substrate transporter"/>
    <property type="match status" value="1"/>
</dbReference>
<dbReference type="Pfam" id="PF07690">
    <property type="entry name" value="MFS_1"/>
    <property type="match status" value="1"/>
</dbReference>
<sequence>MESNASAMPPWSWRKNGRPSNELRAKLAPHICVLIVLALNLAFYAKAAPTLRLVELTVCREYWEKNDATKVGLGGRVDEAECKVAAIQKKVAYLFMADELLHFCCDFIATVPLGILADRYGPKPVMLLNFVGLILSWVWMLLVCTCYNTFRPEAILLASLFCVPGGATHFNTAIIYSEAAIYTKNRTTTFSLLEFTIQLAQLAGAAIGPAFLLLGVYPPFYFVFPIALLSIPMALLLPSGGRSDRSRKRRASNTSSSEQAEESDRLLNKNAPPQNAGQSYFNQTLSGAKRELQRCWNLFTGWRVIQYGYAASLVVTLGKQALHVLLQYVSQRFRVSIAEAGFLFAIKAGVVIVLYLIILPALQRMVRGRQDEVTIKLARASIVLLTVGVALMGLAWNIGVLIPGLVLYSLGFGFSIAVRSLLSSLATKQDLPIPVIFSGIGIAETAGSFIGATALTGAFTRTLDLDGWIRGTPFFICSIFYLIILIPTWFANLQAELQYSRPEPVPPDEEDETIHT</sequence>
<feature type="transmembrane region" description="Helical" evidence="6">
    <location>
        <begin position="27"/>
        <end position="45"/>
    </location>
</feature>
<dbReference type="OrthoDB" id="194139at2759"/>
<feature type="transmembrane region" description="Helical" evidence="6">
    <location>
        <begin position="127"/>
        <end position="150"/>
    </location>
</feature>
<evidence type="ECO:0000256" key="6">
    <source>
        <dbReference type="SAM" id="Phobius"/>
    </source>
</evidence>
<feature type="transmembrane region" description="Helical" evidence="6">
    <location>
        <begin position="220"/>
        <end position="240"/>
    </location>
</feature>
<dbReference type="InterPro" id="IPR036259">
    <property type="entry name" value="MFS_trans_sf"/>
</dbReference>
<dbReference type="InterPro" id="IPR011701">
    <property type="entry name" value="MFS"/>
</dbReference>